<feature type="region of interest" description="Disordered" evidence="1">
    <location>
        <begin position="277"/>
        <end position="300"/>
    </location>
</feature>
<protein>
    <submittedName>
        <fullName evidence="3">Uncharacterized protein</fullName>
    </submittedName>
</protein>
<evidence type="ECO:0000256" key="2">
    <source>
        <dbReference type="SAM" id="Phobius"/>
    </source>
</evidence>
<feature type="transmembrane region" description="Helical" evidence="2">
    <location>
        <begin position="181"/>
        <end position="199"/>
    </location>
</feature>
<dbReference type="AlphaFoldDB" id="A0A7J5DQJ9"/>
<keyword evidence="2" id="KW-0812">Transmembrane</keyword>
<feature type="transmembrane region" description="Helical" evidence="2">
    <location>
        <begin position="158"/>
        <end position="175"/>
    </location>
</feature>
<reference evidence="3 4" key="1">
    <citation type="submission" date="2019-09" db="EMBL/GenBank/DDBJ databases">
        <title>Pimelobacter sp. isolated from Paulinella.</title>
        <authorList>
            <person name="Jeong S.E."/>
        </authorList>
    </citation>
    <scope>NUCLEOTIDE SEQUENCE [LARGE SCALE GENOMIC DNA]</scope>
    <source>
        <strain evidence="3 4">Pch-N</strain>
    </source>
</reference>
<keyword evidence="2" id="KW-1133">Transmembrane helix</keyword>
<comment type="caution">
    <text evidence="3">The sequence shown here is derived from an EMBL/GenBank/DDBJ whole genome shotgun (WGS) entry which is preliminary data.</text>
</comment>
<dbReference type="Proteomes" id="UP000449906">
    <property type="component" value="Unassembled WGS sequence"/>
</dbReference>
<accession>A0A7J5DQJ9</accession>
<organism evidence="3 4">
    <name type="scientific">Nocardioides simplex</name>
    <name type="common">Arthrobacter simplex</name>
    <dbReference type="NCBI Taxonomy" id="2045"/>
    <lineage>
        <taxon>Bacteria</taxon>
        <taxon>Bacillati</taxon>
        <taxon>Actinomycetota</taxon>
        <taxon>Actinomycetes</taxon>
        <taxon>Propionibacteriales</taxon>
        <taxon>Nocardioidaceae</taxon>
        <taxon>Pimelobacter</taxon>
    </lineage>
</organism>
<sequence>MSNFDGRPLYVGHLTGLRSFLVDADGQLRSRVMYEPFTTGENVARCGGPLASLTAFSRALTRVFGQTVAGAAMAPATGEPCVPGEHHVAGLRARCGFYAYTDSRAGDHHRPELGTVQAIIKGYGVMTTGTRGFRAEKAQLVAVVVPRRKRGWQSSGRVGWAGVALLNGAALAAGITVGRPSAIAILNAIFVVLGTFQLGRRVRRPERQRGYDRVASQYPGVPIYRTLATALAEHPLTAPPPANTTPPRTGARYVYYTQDETTGALPHDLTGLVRDRGATRSTYGGHDLGVHSPAPEGDRP</sequence>
<dbReference type="EMBL" id="WBVM01000007">
    <property type="protein sequence ID" value="KAB2806962.1"/>
    <property type="molecule type" value="Genomic_DNA"/>
</dbReference>
<evidence type="ECO:0000313" key="3">
    <source>
        <dbReference type="EMBL" id="KAB2806962.1"/>
    </source>
</evidence>
<gene>
    <name evidence="3" type="ORF">F9L07_28430</name>
</gene>
<keyword evidence="2" id="KW-0472">Membrane</keyword>
<evidence type="ECO:0000313" key="4">
    <source>
        <dbReference type="Proteomes" id="UP000449906"/>
    </source>
</evidence>
<dbReference type="RefSeq" id="WP_151583292.1">
    <property type="nucleotide sequence ID" value="NZ_WBVM01000007.1"/>
</dbReference>
<proteinExistence type="predicted"/>
<evidence type="ECO:0000256" key="1">
    <source>
        <dbReference type="SAM" id="MobiDB-lite"/>
    </source>
</evidence>
<name>A0A7J5DQJ9_NOCSI</name>